<dbReference type="HOGENOM" id="CLU_922471_0_0_1"/>
<name>A0A072V927_MEDTR</name>
<evidence type="ECO:0000313" key="1">
    <source>
        <dbReference type="EMBL" id="KEH38136.1"/>
    </source>
</evidence>
<organism evidence="1 3">
    <name type="scientific">Medicago truncatula</name>
    <name type="common">Barrel medic</name>
    <name type="synonym">Medicago tribuloides</name>
    <dbReference type="NCBI Taxonomy" id="3880"/>
    <lineage>
        <taxon>Eukaryota</taxon>
        <taxon>Viridiplantae</taxon>
        <taxon>Streptophyta</taxon>
        <taxon>Embryophyta</taxon>
        <taxon>Tracheophyta</taxon>
        <taxon>Spermatophyta</taxon>
        <taxon>Magnoliopsida</taxon>
        <taxon>eudicotyledons</taxon>
        <taxon>Gunneridae</taxon>
        <taxon>Pentapetalae</taxon>
        <taxon>rosids</taxon>
        <taxon>fabids</taxon>
        <taxon>Fabales</taxon>
        <taxon>Fabaceae</taxon>
        <taxon>Papilionoideae</taxon>
        <taxon>50 kb inversion clade</taxon>
        <taxon>NPAAA clade</taxon>
        <taxon>Hologalegina</taxon>
        <taxon>IRL clade</taxon>
        <taxon>Trifolieae</taxon>
        <taxon>Medicago</taxon>
    </lineage>
</organism>
<reference evidence="1 3" key="1">
    <citation type="journal article" date="2011" name="Nature">
        <title>The Medicago genome provides insight into the evolution of rhizobial symbioses.</title>
        <authorList>
            <person name="Young N.D."/>
            <person name="Debelle F."/>
            <person name="Oldroyd G.E."/>
            <person name="Geurts R."/>
            <person name="Cannon S.B."/>
            <person name="Udvardi M.K."/>
            <person name="Benedito V.A."/>
            <person name="Mayer K.F."/>
            <person name="Gouzy J."/>
            <person name="Schoof H."/>
            <person name="Van de Peer Y."/>
            <person name="Proost S."/>
            <person name="Cook D.R."/>
            <person name="Meyers B.C."/>
            <person name="Spannagl M."/>
            <person name="Cheung F."/>
            <person name="De Mita S."/>
            <person name="Krishnakumar V."/>
            <person name="Gundlach H."/>
            <person name="Zhou S."/>
            <person name="Mudge J."/>
            <person name="Bharti A.K."/>
            <person name="Murray J.D."/>
            <person name="Naoumkina M.A."/>
            <person name="Rosen B."/>
            <person name="Silverstein K.A."/>
            <person name="Tang H."/>
            <person name="Rombauts S."/>
            <person name="Zhao P.X."/>
            <person name="Zhou P."/>
            <person name="Barbe V."/>
            <person name="Bardou P."/>
            <person name="Bechner M."/>
            <person name="Bellec A."/>
            <person name="Berger A."/>
            <person name="Berges H."/>
            <person name="Bidwell S."/>
            <person name="Bisseling T."/>
            <person name="Choisne N."/>
            <person name="Couloux A."/>
            <person name="Denny R."/>
            <person name="Deshpande S."/>
            <person name="Dai X."/>
            <person name="Doyle J.J."/>
            <person name="Dudez A.M."/>
            <person name="Farmer A.D."/>
            <person name="Fouteau S."/>
            <person name="Franken C."/>
            <person name="Gibelin C."/>
            <person name="Gish J."/>
            <person name="Goldstein S."/>
            <person name="Gonzalez A.J."/>
            <person name="Green P.J."/>
            <person name="Hallab A."/>
            <person name="Hartog M."/>
            <person name="Hua A."/>
            <person name="Humphray S.J."/>
            <person name="Jeong D.H."/>
            <person name="Jing Y."/>
            <person name="Jocker A."/>
            <person name="Kenton S.M."/>
            <person name="Kim D.J."/>
            <person name="Klee K."/>
            <person name="Lai H."/>
            <person name="Lang C."/>
            <person name="Lin S."/>
            <person name="Macmil S.L."/>
            <person name="Magdelenat G."/>
            <person name="Matthews L."/>
            <person name="McCorrison J."/>
            <person name="Monaghan E.L."/>
            <person name="Mun J.H."/>
            <person name="Najar F.Z."/>
            <person name="Nicholson C."/>
            <person name="Noirot C."/>
            <person name="O'Bleness M."/>
            <person name="Paule C.R."/>
            <person name="Poulain J."/>
            <person name="Prion F."/>
            <person name="Qin B."/>
            <person name="Qu C."/>
            <person name="Retzel E.F."/>
            <person name="Riddle C."/>
            <person name="Sallet E."/>
            <person name="Samain S."/>
            <person name="Samson N."/>
            <person name="Sanders I."/>
            <person name="Saurat O."/>
            <person name="Scarpelli C."/>
            <person name="Schiex T."/>
            <person name="Segurens B."/>
            <person name="Severin A.J."/>
            <person name="Sherrier D.J."/>
            <person name="Shi R."/>
            <person name="Sims S."/>
            <person name="Singer S.R."/>
            <person name="Sinharoy S."/>
            <person name="Sterck L."/>
            <person name="Viollet A."/>
            <person name="Wang B.B."/>
            <person name="Wang K."/>
            <person name="Wang M."/>
            <person name="Wang X."/>
            <person name="Warfsmann J."/>
            <person name="Weissenbach J."/>
            <person name="White D.D."/>
            <person name="White J.D."/>
            <person name="Wiley G.B."/>
            <person name="Wincker P."/>
            <person name="Xing Y."/>
            <person name="Yang L."/>
            <person name="Yao Z."/>
            <person name="Ying F."/>
            <person name="Zhai J."/>
            <person name="Zhou L."/>
            <person name="Zuber A."/>
            <person name="Denarie J."/>
            <person name="Dixon R.A."/>
            <person name="May G.D."/>
            <person name="Schwartz D.C."/>
            <person name="Rogers J."/>
            <person name="Quetier F."/>
            <person name="Town C.D."/>
            <person name="Roe B.A."/>
        </authorList>
    </citation>
    <scope>NUCLEOTIDE SEQUENCE [LARGE SCALE GENOMIC DNA]</scope>
    <source>
        <strain evidence="1">A17</strain>
        <strain evidence="2 3">cv. Jemalong A17</strain>
    </source>
</reference>
<proteinExistence type="predicted"/>
<accession>A0A072V927</accession>
<evidence type="ECO:0000313" key="2">
    <source>
        <dbReference type="EnsemblPlants" id="KEH38136"/>
    </source>
</evidence>
<protein>
    <submittedName>
        <fullName evidence="1 2">Uncharacterized protein</fullName>
    </submittedName>
</protein>
<keyword evidence="3" id="KW-1185">Reference proteome</keyword>
<gene>
    <name evidence="1" type="ordered locus">MTR_2g461890</name>
</gene>
<reference evidence="1 3" key="2">
    <citation type="journal article" date="2014" name="BMC Genomics">
        <title>An improved genome release (version Mt4.0) for the model legume Medicago truncatula.</title>
        <authorList>
            <person name="Tang H."/>
            <person name="Krishnakumar V."/>
            <person name="Bidwell S."/>
            <person name="Rosen B."/>
            <person name="Chan A."/>
            <person name="Zhou S."/>
            <person name="Gentzbittel L."/>
            <person name="Childs K.L."/>
            <person name="Yandell M."/>
            <person name="Gundlach H."/>
            <person name="Mayer K.F."/>
            <person name="Schwartz D.C."/>
            <person name="Town C.D."/>
        </authorList>
    </citation>
    <scope>GENOME REANNOTATION</scope>
    <source>
        <strain evidence="1">A17</strain>
        <strain evidence="2 3">cv. Jemalong A17</strain>
    </source>
</reference>
<dbReference type="EnsemblPlants" id="KEH38136">
    <property type="protein sequence ID" value="KEH38136"/>
    <property type="gene ID" value="MTR_2g461890"/>
</dbReference>
<dbReference type="EMBL" id="CM001218">
    <property type="protein sequence ID" value="KEH38136.1"/>
    <property type="molecule type" value="Genomic_DNA"/>
</dbReference>
<dbReference type="Proteomes" id="UP000002051">
    <property type="component" value="Chromosome 2"/>
</dbReference>
<reference evidence="2" key="3">
    <citation type="submission" date="2015-04" db="UniProtKB">
        <authorList>
            <consortium name="EnsemblPlants"/>
        </authorList>
    </citation>
    <scope>IDENTIFICATION</scope>
    <source>
        <strain evidence="2">cv. Jemalong A17</strain>
    </source>
</reference>
<dbReference type="AlphaFoldDB" id="A0A072V927"/>
<sequence>MSASRGPFQTVFDQNLCTICQATSPLGDLNVSIPVGVTMAIPVSTKTGVTAPSTVSTSSPMTPPEMGTFMPPFTACVPSTTSVPSFPLVRPMLDDRNISMQNLHREQLYVLTTDSVNLLTQQMDEGNHEMVNLLTQEIGTVFNPLIRDTNRSYQALTTQMGRIADFFAPPQPVYQPVPHVQNQQPLRLIEPMVQRLQLVPQPQPVEPMIQGQLEVVLLDRNNDVGQDVRNVQQQNIGAHNNIANLIENIMAQNGLNIGLHKPNSVSPLSKLVLQSELPRGYKIPKFIKFADDTSESTVEHII</sequence>
<evidence type="ECO:0000313" key="3">
    <source>
        <dbReference type="Proteomes" id="UP000002051"/>
    </source>
</evidence>